<dbReference type="SMART" id="SM00450">
    <property type="entry name" value="RHOD"/>
    <property type="match status" value="1"/>
</dbReference>
<reference evidence="2 3" key="1">
    <citation type="submission" date="2018-05" db="EMBL/GenBank/DDBJ databases">
        <title>Integrated omic analyses show evidence that a Ca. Accumulibacter phosphatis strain performs denitrification under micro-aerobic conditions.</title>
        <authorList>
            <person name="Camejo P.Y."/>
            <person name="Katherine M.D."/>
            <person name="Daniel N.R."/>
        </authorList>
    </citation>
    <scope>NUCLEOTIDE SEQUENCE [LARGE SCALE GENOMIC DNA]</scope>
    <source>
        <strain evidence="2">UW-LDO-IC</strain>
    </source>
</reference>
<evidence type="ECO:0000313" key="3">
    <source>
        <dbReference type="Proteomes" id="UP000253831"/>
    </source>
</evidence>
<gene>
    <name evidence="2" type="ORF">DVS81_01410</name>
</gene>
<dbReference type="GO" id="GO:0016740">
    <property type="term" value="F:transferase activity"/>
    <property type="evidence" value="ECO:0007669"/>
    <property type="project" value="UniProtKB-KW"/>
</dbReference>
<dbReference type="EMBL" id="QPGA01000001">
    <property type="protein sequence ID" value="RDE52443.1"/>
    <property type="molecule type" value="Genomic_DNA"/>
</dbReference>
<dbReference type="PANTHER" id="PTHR43031:SF17">
    <property type="entry name" value="SULFURTRANSFERASE YTWF-RELATED"/>
    <property type="match status" value="1"/>
</dbReference>
<dbReference type="SUPFAM" id="SSF52821">
    <property type="entry name" value="Rhodanese/Cell cycle control phosphatase"/>
    <property type="match status" value="1"/>
</dbReference>
<dbReference type="InterPro" id="IPR050229">
    <property type="entry name" value="GlpE_sulfurtransferase"/>
</dbReference>
<accession>A0A369XQM5</accession>
<dbReference type="Gene3D" id="3.40.250.10">
    <property type="entry name" value="Rhodanese-like domain"/>
    <property type="match status" value="1"/>
</dbReference>
<dbReference type="PROSITE" id="PS50206">
    <property type="entry name" value="RHODANESE_3"/>
    <property type="match status" value="1"/>
</dbReference>
<sequence>MQQLSATDLAEWLAASNSASESGVGGWRQRPLLLDVREPWEFELCHLDGSRLLPMQSLAARIDELPADADIVVICHHGVRSRQVGGFLERQGFSSIYNLSGGVDAWANDVDPAMHKY</sequence>
<dbReference type="InterPro" id="IPR036873">
    <property type="entry name" value="Rhodanese-like_dom_sf"/>
</dbReference>
<protein>
    <submittedName>
        <fullName evidence="2">Sulfurtransferase</fullName>
    </submittedName>
</protein>
<dbReference type="Proteomes" id="UP000253831">
    <property type="component" value="Unassembled WGS sequence"/>
</dbReference>
<comment type="caution">
    <text evidence="2">The sequence shown here is derived from an EMBL/GenBank/DDBJ whole genome shotgun (WGS) entry which is preliminary data.</text>
</comment>
<dbReference type="InterPro" id="IPR001763">
    <property type="entry name" value="Rhodanese-like_dom"/>
</dbReference>
<dbReference type="Pfam" id="PF00581">
    <property type="entry name" value="Rhodanese"/>
    <property type="match status" value="1"/>
</dbReference>
<proteinExistence type="predicted"/>
<feature type="domain" description="Rhodanese" evidence="1">
    <location>
        <begin position="29"/>
        <end position="115"/>
    </location>
</feature>
<dbReference type="AlphaFoldDB" id="A0A369XQM5"/>
<organism evidence="2 3">
    <name type="scientific">Candidatus Accumulibacter meliphilus</name>
    <dbReference type="NCBI Taxonomy" id="2211374"/>
    <lineage>
        <taxon>Bacteria</taxon>
        <taxon>Pseudomonadati</taxon>
        <taxon>Pseudomonadota</taxon>
        <taxon>Betaproteobacteria</taxon>
        <taxon>Candidatus Accumulibacter</taxon>
    </lineage>
</organism>
<evidence type="ECO:0000313" key="2">
    <source>
        <dbReference type="EMBL" id="RDE52443.1"/>
    </source>
</evidence>
<dbReference type="PANTHER" id="PTHR43031">
    <property type="entry name" value="FAD-DEPENDENT OXIDOREDUCTASE"/>
    <property type="match status" value="1"/>
</dbReference>
<name>A0A369XQM5_9PROT</name>
<evidence type="ECO:0000259" key="1">
    <source>
        <dbReference type="PROSITE" id="PS50206"/>
    </source>
</evidence>
<keyword evidence="2" id="KW-0808">Transferase</keyword>